<dbReference type="InterPro" id="IPR009045">
    <property type="entry name" value="Zn_M74/Hedgehog-like"/>
</dbReference>
<accession>A0A1F6DDI8</accession>
<gene>
    <name evidence="2" type="ORF">A3C89_02700</name>
</gene>
<reference evidence="2 3" key="1">
    <citation type="journal article" date="2016" name="Nat. Commun.">
        <title>Thousands of microbial genomes shed light on interconnected biogeochemical processes in an aquifer system.</title>
        <authorList>
            <person name="Anantharaman K."/>
            <person name="Brown C.T."/>
            <person name="Hug L.A."/>
            <person name="Sharon I."/>
            <person name="Castelle C.J."/>
            <person name="Probst A.J."/>
            <person name="Thomas B.C."/>
            <person name="Singh A."/>
            <person name="Wilkins M.J."/>
            <person name="Karaoz U."/>
            <person name="Brodie E.L."/>
            <person name="Williams K.H."/>
            <person name="Hubbard S.S."/>
            <person name="Banfield J.F."/>
        </authorList>
    </citation>
    <scope>NUCLEOTIDE SEQUENCE [LARGE SCALE GENOMIC DNA]</scope>
</reference>
<keyword evidence="1" id="KW-0732">Signal</keyword>
<feature type="signal peptide" evidence="1">
    <location>
        <begin position="1"/>
        <end position="19"/>
    </location>
</feature>
<dbReference type="STRING" id="1798492.A3C89_02700"/>
<dbReference type="AlphaFoldDB" id="A0A1F6DDI8"/>
<evidence type="ECO:0000256" key="1">
    <source>
        <dbReference type="SAM" id="SignalP"/>
    </source>
</evidence>
<dbReference type="SUPFAM" id="SSF55166">
    <property type="entry name" value="Hedgehog/DD-peptidase"/>
    <property type="match status" value="1"/>
</dbReference>
<evidence type="ECO:0000313" key="3">
    <source>
        <dbReference type="Proteomes" id="UP000178794"/>
    </source>
</evidence>
<dbReference type="Pfam" id="PF18979">
    <property type="entry name" value="DUF5715"/>
    <property type="match status" value="1"/>
</dbReference>
<feature type="chain" id="PRO_5009523790" description="Peptidase M15B domain-containing protein" evidence="1">
    <location>
        <begin position="20"/>
        <end position="242"/>
    </location>
</feature>
<name>A0A1F6DDI8_9BACT</name>
<proteinExistence type="predicted"/>
<organism evidence="2 3">
    <name type="scientific">Candidatus Kaiserbacteria bacterium RIFCSPHIGHO2_02_FULL_50_50</name>
    <dbReference type="NCBI Taxonomy" id="1798492"/>
    <lineage>
        <taxon>Bacteria</taxon>
        <taxon>Candidatus Kaiseribacteriota</taxon>
    </lineage>
</organism>
<dbReference type="Proteomes" id="UP000178794">
    <property type="component" value="Unassembled WGS sequence"/>
</dbReference>
<dbReference type="InterPro" id="IPR043769">
    <property type="entry name" value="DUF5715"/>
</dbReference>
<protein>
    <recommendedName>
        <fullName evidence="4">Peptidase M15B domain-containing protein</fullName>
    </recommendedName>
</protein>
<comment type="caution">
    <text evidence="2">The sequence shown here is derived from an EMBL/GenBank/DDBJ whole genome shotgun (WGS) entry which is preliminary data.</text>
</comment>
<dbReference type="EMBL" id="MFLF01000016">
    <property type="protein sequence ID" value="OGG59387.1"/>
    <property type="molecule type" value="Genomic_DNA"/>
</dbReference>
<sequence>MHSLLVLLFSLLFMGYADAHKAPHKRSSYAQLMRLVQVQKDIRVREFVTDCIMRRYVDGARAEIFTLFTEATTLHGSLEKLSHEICLAAYDDLPRFETQKDIARAVAEGTLHAVESLHIAWPEGLPVERRVLRVWAHAYLTNLARRAGAEGITLRVTSLTRPVELQKSLARRGATPAHCNEPLVCGTHATGAAFDISTRTLSVSERSWIANELMTDMKESRILFILEARGAHFHIFVPKPQP</sequence>
<evidence type="ECO:0008006" key="4">
    <source>
        <dbReference type="Google" id="ProtNLM"/>
    </source>
</evidence>
<evidence type="ECO:0000313" key="2">
    <source>
        <dbReference type="EMBL" id="OGG59387.1"/>
    </source>
</evidence>